<dbReference type="Gene3D" id="3.30.160.390">
    <property type="entry name" value="Integrase, DNA-binding domain"/>
    <property type="match status" value="1"/>
</dbReference>
<dbReference type="Gene3D" id="1.10.443.10">
    <property type="entry name" value="Intergrase catalytic core"/>
    <property type="match status" value="1"/>
</dbReference>
<keyword evidence="4" id="KW-0233">DNA recombination</keyword>
<dbReference type="InterPro" id="IPR011010">
    <property type="entry name" value="DNA_brk_join_enz"/>
</dbReference>
<dbReference type="PANTHER" id="PTHR30629">
    <property type="entry name" value="PROPHAGE INTEGRASE"/>
    <property type="match status" value="1"/>
</dbReference>
<comment type="similarity">
    <text evidence="1">Belongs to the 'phage' integrase family.</text>
</comment>
<dbReference type="RefSeq" id="WP_019957854.1">
    <property type="nucleotide sequence ID" value="NZ_CP091512.1"/>
</dbReference>
<dbReference type="PROSITE" id="PS51898">
    <property type="entry name" value="TYR_RECOMBINASE"/>
    <property type="match status" value="1"/>
</dbReference>
<dbReference type="InterPro" id="IPR025166">
    <property type="entry name" value="Integrase_DNA_bind_dom"/>
</dbReference>
<reference evidence="7" key="2">
    <citation type="journal article" date="2022" name="Res Sq">
        <title>Evolution of multicellular longitudinally dividing oral cavity symbionts (Neisseriaceae).</title>
        <authorList>
            <person name="Nyongesa S."/>
            <person name="Weber P."/>
            <person name="Bernet E."/>
            <person name="Pullido F."/>
            <person name="Nieckarz M."/>
            <person name="Delaby M."/>
            <person name="Nieves C."/>
            <person name="Viehboeck T."/>
            <person name="Krause N."/>
            <person name="Rivera-Millot A."/>
            <person name="Nakamura A."/>
            <person name="Vischer N."/>
            <person name="VanNieuwenhze M."/>
            <person name="Brun Y."/>
            <person name="Cava F."/>
            <person name="Bulgheresi S."/>
            <person name="Veyrier F."/>
        </authorList>
    </citation>
    <scope>NUCLEOTIDE SEQUENCE</scope>
    <source>
        <strain evidence="7">SAG 1488-6</strain>
    </source>
</reference>
<dbReference type="InterPro" id="IPR038488">
    <property type="entry name" value="Integrase_DNA-bd_sf"/>
</dbReference>
<accession>A0ABY4EE73</accession>
<feature type="region of interest" description="Disordered" evidence="5">
    <location>
        <begin position="1"/>
        <end position="20"/>
    </location>
</feature>
<dbReference type="SUPFAM" id="SSF56349">
    <property type="entry name" value="DNA breaking-rejoining enzymes"/>
    <property type="match status" value="1"/>
</dbReference>
<gene>
    <name evidence="7" type="ORF">LVJ81_06365</name>
</gene>
<dbReference type="InterPro" id="IPR002104">
    <property type="entry name" value="Integrase_catalytic"/>
</dbReference>
<keyword evidence="8" id="KW-1185">Reference proteome</keyword>
<evidence type="ECO:0000313" key="7">
    <source>
        <dbReference type="EMBL" id="UOO93644.1"/>
    </source>
</evidence>
<dbReference type="Gene3D" id="1.10.150.130">
    <property type="match status" value="1"/>
</dbReference>
<protein>
    <submittedName>
        <fullName evidence="7">Site-specific integrase</fullName>
    </submittedName>
</protein>
<evidence type="ECO:0000256" key="5">
    <source>
        <dbReference type="SAM" id="MobiDB-lite"/>
    </source>
</evidence>
<dbReference type="Pfam" id="PF13356">
    <property type="entry name" value="Arm-DNA-bind_3"/>
    <property type="match status" value="1"/>
</dbReference>
<dbReference type="EMBL" id="CP091512">
    <property type="protein sequence ID" value="UOO93644.1"/>
    <property type="molecule type" value="Genomic_DNA"/>
</dbReference>
<feature type="domain" description="Tyr recombinase" evidence="6">
    <location>
        <begin position="197"/>
        <end position="386"/>
    </location>
</feature>
<dbReference type="InterPro" id="IPR050808">
    <property type="entry name" value="Phage_Integrase"/>
</dbReference>
<sequence length="406" mass="47250">MALTESWLKSHHQKPHDKVTEVADRDGMSVRVSPKGKIVFQLRFRWRGKAQRLDLGVYPDMSLKQARLHTWEMREQIAQGIDPKQGLQAASDDDLPAVFERWYQAYCVVNKKNHADIKRSFEIHVFPHFQRQCFGDISLQQWMLLLDDLALHKESIAARILSNAQQLYKWAMKREYAKHNVLLGISAKHDLQVKKRSGDRVLSQTEIQWLWHALSHSRMMLKNQLFVKLCLLYGCRNGELRLAKKSDFDFHTKVWTVPQENHKTGAISGKALLRPITSHTEALLHLAMDLNDSEFLFCNAGGVEAMSRSVPLSLPTNIMQWLKSQHQIDMPYWSMHDLRRTARTNFSRLTTFEVAEIMLGHALPKIQATYDHYDYLSEQTVAYEKWHECVLGWVSHHDLEKLASIF</sequence>
<dbReference type="Proteomes" id="UP000832034">
    <property type="component" value="Chromosome"/>
</dbReference>
<reference evidence="7" key="1">
    <citation type="submission" date="2021-12" db="EMBL/GenBank/DDBJ databases">
        <authorList>
            <person name="Veyrier F.J."/>
        </authorList>
    </citation>
    <scope>NUCLEOTIDE SEQUENCE</scope>
    <source>
        <strain evidence="7">SAG 1488-6</strain>
    </source>
</reference>
<keyword evidence="2" id="KW-0229">DNA integration</keyword>
<evidence type="ECO:0000256" key="3">
    <source>
        <dbReference type="ARBA" id="ARBA00023125"/>
    </source>
</evidence>
<evidence type="ECO:0000256" key="2">
    <source>
        <dbReference type="ARBA" id="ARBA00022908"/>
    </source>
</evidence>
<proteinExistence type="inferred from homology"/>
<name>A0ABY4EE73_VITST</name>
<organism evidence="7 8">
    <name type="scientific">Vitreoscilla stercoraria</name>
    <dbReference type="NCBI Taxonomy" id="61"/>
    <lineage>
        <taxon>Bacteria</taxon>
        <taxon>Pseudomonadati</taxon>
        <taxon>Pseudomonadota</taxon>
        <taxon>Betaproteobacteria</taxon>
        <taxon>Neisseriales</taxon>
        <taxon>Neisseriaceae</taxon>
        <taxon>Vitreoscilla</taxon>
    </lineage>
</organism>
<evidence type="ECO:0000259" key="6">
    <source>
        <dbReference type="PROSITE" id="PS51898"/>
    </source>
</evidence>
<evidence type="ECO:0000256" key="1">
    <source>
        <dbReference type="ARBA" id="ARBA00008857"/>
    </source>
</evidence>
<dbReference type="PANTHER" id="PTHR30629:SF2">
    <property type="entry name" value="PROPHAGE INTEGRASE INTS-RELATED"/>
    <property type="match status" value="1"/>
</dbReference>
<dbReference type="InterPro" id="IPR013762">
    <property type="entry name" value="Integrase-like_cat_sf"/>
</dbReference>
<keyword evidence="3" id="KW-0238">DNA-binding</keyword>
<dbReference type="CDD" id="cd00801">
    <property type="entry name" value="INT_P4_C"/>
    <property type="match status" value="1"/>
</dbReference>
<evidence type="ECO:0000256" key="4">
    <source>
        <dbReference type="ARBA" id="ARBA00023172"/>
    </source>
</evidence>
<evidence type="ECO:0000313" key="8">
    <source>
        <dbReference type="Proteomes" id="UP000832034"/>
    </source>
</evidence>
<dbReference type="Pfam" id="PF00589">
    <property type="entry name" value="Phage_integrase"/>
    <property type="match status" value="1"/>
</dbReference>
<dbReference type="InterPro" id="IPR010998">
    <property type="entry name" value="Integrase_recombinase_N"/>
</dbReference>